<dbReference type="InterPro" id="IPR036390">
    <property type="entry name" value="WH_DNA-bd_sf"/>
</dbReference>
<keyword evidence="3" id="KW-0804">Transcription</keyword>
<dbReference type="Proteomes" id="UP000612362">
    <property type="component" value="Unassembled WGS sequence"/>
</dbReference>
<dbReference type="AlphaFoldDB" id="A0A8J3MWF8"/>
<protein>
    <recommendedName>
        <fullName evidence="4">HTH gntR-type domain-containing protein</fullName>
    </recommendedName>
</protein>
<dbReference type="GO" id="GO:0003700">
    <property type="term" value="F:DNA-binding transcription factor activity"/>
    <property type="evidence" value="ECO:0007669"/>
    <property type="project" value="InterPro"/>
</dbReference>
<dbReference type="CDD" id="cd07377">
    <property type="entry name" value="WHTH_GntR"/>
    <property type="match status" value="1"/>
</dbReference>
<feature type="domain" description="HTH gntR-type" evidence="4">
    <location>
        <begin position="1"/>
        <end position="61"/>
    </location>
</feature>
<evidence type="ECO:0000313" key="6">
    <source>
        <dbReference type="Proteomes" id="UP000612362"/>
    </source>
</evidence>
<dbReference type="SUPFAM" id="SSF46785">
    <property type="entry name" value="Winged helix' DNA-binding domain"/>
    <property type="match status" value="1"/>
</dbReference>
<dbReference type="Gene3D" id="3.40.50.2300">
    <property type="match status" value="2"/>
</dbReference>
<dbReference type="GO" id="GO:0000976">
    <property type="term" value="F:transcription cis-regulatory region binding"/>
    <property type="evidence" value="ECO:0007669"/>
    <property type="project" value="TreeGrafter"/>
</dbReference>
<gene>
    <name evidence="5" type="ORF">KSX_57030</name>
</gene>
<comment type="caution">
    <text evidence="5">The sequence shown here is derived from an EMBL/GenBank/DDBJ whole genome shotgun (WGS) entry which is preliminary data.</text>
</comment>
<dbReference type="Pfam" id="PF00392">
    <property type="entry name" value="GntR"/>
    <property type="match status" value="1"/>
</dbReference>
<dbReference type="InterPro" id="IPR036388">
    <property type="entry name" value="WH-like_DNA-bd_sf"/>
</dbReference>
<dbReference type="PROSITE" id="PS50949">
    <property type="entry name" value="HTH_GNTR"/>
    <property type="match status" value="1"/>
</dbReference>
<evidence type="ECO:0000256" key="2">
    <source>
        <dbReference type="ARBA" id="ARBA00023125"/>
    </source>
</evidence>
<dbReference type="PANTHER" id="PTHR30146">
    <property type="entry name" value="LACI-RELATED TRANSCRIPTIONAL REPRESSOR"/>
    <property type="match status" value="1"/>
</dbReference>
<evidence type="ECO:0000256" key="3">
    <source>
        <dbReference type="ARBA" id="ARBA00023163"/>
    </source>
</evidence>
<dbReference type="InterPro" id="IPR028082">
    <property type="entry name" value="Peripla_BP_I"/>
</dbReference>
<sequence>MKYAELRQLVEKLAGQRLPGERELAAQLGISRPALRSLLATLEAEGLVRRHQGSGTYANKLQAERLTTVALLIDEELKLGDDPFFSLLVERLQSHLQAEDIRCIIERIHHQRQPHNLGDGAITLGVAGSAVLAGLRPDDPPVVGLLLDARIPVHTRASLFQLADREAGMEAARHLLALQCQELVFVGRRDIASSQERLKGAEEIATQARISLQFVRSHLNYTAGLRLGRELNLSTIKGPIGLIATNDWLAVGLRAGLSSNTSVHDPIHIVSFDGLPMTSDPLLCIESLSVPIDVIAIDTITELRRLCQPAPLAGRIVRYPLYWS</sequence>
<accession>A0A8J3MWF8</accession>
<dbReference type="InterPro" id="IPR046335">
    <property type="entry name" value="LacI/GalR-like_sensor"/>
</dbReference>
<dbReference type="EMBL" id="BNJF01000003">
    <property type="protein sequence ID" value="GHO47540.1"/>
    <property type="molecule type" value="Genomic_DNA"/>
</dbReference>
<proteinExistence type="predicted"/>
<dbReference type="Gene3D" id="1.10.10.10">
    <property type="entry name" value="Winged helix-like DNA-binding domain superfamily/Winged helix DNA-binding domain"/>
    <property type="match status" value="1"/>
</dbReference>
<keyword evidence="2" id="KW-0238">DNA-binding</keyword>
<dbReference type="Pfam" id="PF13377">
    <property type="entry name" value="Peripla_BP_3"/>
    <property type="match status" value="1"/>
</dbReference>
<evidence type="ECO:0000259" key="4">
    <source>
        <dbReference type="PROSITE" id="PS50949"/>
    </source>
</evidence>
<reference evidence="5" key="1">
    <citation type="submission" date="2020-10" db="EMBL/GenBank/DDBJ databases">
        <title>Taxonomic study of unclassified bacteria belonging to the class Ktedonobacteria.</title>
        <authorList>
            <person name="Yabe S."/>
            <person name="Wang C.M."/>
            <person name="Zheng Y."/>
            <person name="Sakai Y."/>
            <person name="Cavaletti L."/>
            <person name="Monciardini P."/>
            <person name="Donadio S."/>
        </authorList>
    </citation>
    <scope>NUCLEOTIDE SEQUENCE</scope>
    <source>
        <strain evidence="5">SOSP1-1</strain>
    </source>
</reference>
<dbReference type="InterPro" id="IPR000524">
    <property type="entry name" value="Tscrpt_reg_HTH_GntR"/>
</dbReference>
<keyword evidence="1" id="KW-0805">Transcription regulation</keyword>
<organism evidence="5 6">
    <name type="scientific">Ktedonospora formicarum</name>
    <dbReference type="NCBI Taxonomy" id="2778364"/>
    <lineage>
        <taxon>Bacteria</taxon>
        <taxon>Bacillati</taxon>
        <taxon>Chloroflexota</taxon>
        <taxon>Ktedonobacteria</taxon>
        <taxon>Ktedonobacterales</taxon>
        <taxon>Ktedonobacteraceae</taxon>
        <taxon>Ktedonospora</taxon>
    </lineage>
</organism>
<name>A0A8J3MWF8_9CHLR</name>
<keyword evidence="6" id="KW-1185">Reference proteome</keyword>
<dbReference type="PRINTS" id="PR00035">
    <property type="entry name" value="HTHGNTR"/>
</dbReference>
<dbReference type="SUPFAM" id="SSF53822">
    <property type="entry name" value="Periplasmic binding protein-like I"/>
    <property type="match status" value="1"/>
</dbReference>
<dbReference type="PANTHER" id="PTHR30146:SF109">
    <property type="entry name" value="HTH-TYPE TRANSCRIPTIONAL REGULATOR GALS"/>
    <property type="match status" value="1"/>
</dbReference>
<evidence type="ECO:0000313" key="5">
    <source>
        <dbReference type="EMBL" id="GHO47540.1"/>
    </source>
</evidence>
<dbReference type="SMART" id="SM00345">
    <property type="entry name" value="HTH_GNTR"/>
    <property type="match status" value="1"/>
</dbReference>
<evidence type="ECO:0000256" key="1">
    <source>
        <dbReference type="ARBA" id="ARBA00023015"/>
    </source>
</evidence>